<sequence>MLTGALNAYISNAKGSDYRIDQRIGSGYLVDLTVRRLFMKLRGFAKFPSRQHKPFIGPGVGLKARHLIYFGKTVTLDSGSYIDAMSSLGVTLGSNVSLGKNSRIECTGNIQNIGRGFHAGDNVGLGTDNLFGSAGGIEIGSDTIFGNYVSLHSENHNISDVDVPIRLQGVTRQGIRIGSDCWIGSRVTILDGATIGDGCVFAAGSVVPAGEYEPYGIYGGVPAKLLRKRKA</sequence>
<name>A0ABT1QH10_9NOCA</name>
<dbReference type="CDD" id="cd04647">
    <property type="entry name" value="LbH_MAT_like"/>
    <property type="match status" value="1"/>
</dbReference>
<comment type="similarity">
    <text evidence="1">Belongs to the transferase hexapeptide repeat family.</text>
</comment>
<organism evidence="3 4">
    <name type="scientific">Rhodococcus tibetensis</name>
    <dbReference type="NCBI Taxonomy" id="2965064"/>
    <lineage>
        <taxon>Bacteria</taxon>
        <taxon>Bacillati</taxon>
        <taxon>Actinomycetota</taxon>
        <taxon>Actinomycetes</taxon>
        <taxon>Mycobacteriales</taxon>
        <taxon>Nocardiaceae</taxon>
        <taxon>Rhodococcus</taxon>
    </lineage>
</organism>
<evidence type="ECO:0000313" key="3">
    <source>
        <dbReference type="EMBL" id="MCQ4120958.1"/>
    </source>
</evidence>
<dbReference type="EMBL" id="JANFQF010000014">
    <property type="protein sequence ID" value="MCQ4120958.1"/>
    <property type="molecule type" value="Genomic_DNA"/>
</dbReference>
<dbReference type="PANTHER" id="PTHR23416">
    <property type="entry name" value="SIALIC ACID SYNTHASE-RELATED"/>
    <property type="match status" value="1"/>
</dbReference>
<accession>A0ABT1QH10</accession>
<dbReference type="Gene3D" id="2.160.10.10">
    <property type="entry name" value="Hexapeptide repeat proteins"/>
    <property type="match status" value="1"/>
</dbReference>
<reference evidence="3 4" key="1">
    <citation type="submission" date="2022-07" db="EMBL/GenBank/DDBJ databases">
        <title>Degradation activity of malathion, p-nitrophenol and potential low-temperature adaptation strategy of Rhodococcus sp. FXJ9.536.</title>
        <authorList>
            <person name="Huang J."/>
            <person name="Huang Y."/>
        </authorList>
    </citation>
    <scope>NUCLEOTIDE SEQUENCE [LARGE SCALE GENOMIC DNA]</scope>
    <source>
        <strain evidence="3 4">FXJ9.536</strain>
    </source>
</reference>
<dbReference type="GO" id="GO:0016746">
    <property type="term" value="F:acyltransferase activity"/>
    <property type="evidence" value="ECO:0007669"/>
    <property type="project" value="UniProtKB-KW"/>
</dbReference>
<dbReference type="InterPro" id="IPR051159">
    <property type="entry name" value="Hexapeptide_acetyltransf"/>
</dbReference>
<gene>
    <name evidence="3" type="ORF">NOF53_17610</name>
</gene>
<keyword evidence="4" id="KW-1185">Reference proteome</keyword>
<evidence type="ECO:0000313" key="4">
    <source>
        <dbReference type="Proteomes" id="UP001524501"/>
    </source>
</evidence>
<dbReference type="Pfam" id="PF00132">
    <property type="entry name" value="Hexapep"/>
    <property type="match status" value="1"/>
</dbReference>
<dbReference type="InterPro" id="IPR011004">
    <property type="entry name" value="Trimer_LpxA-like_sf"/>
</dbReference>
<comment type="caution">
    <text evidence="3">The sequence shown here is derived from an EMBL/GenBank/DDBJ whole genome shotgun (WGS) entry which is preliminary data.</text>
</comment>
<dbReference type="InterPro" id="IPR001451">
    <property type="entry name" value="Hexapep"/>
</dbReference>
<keyword evidence="2" id="KW-0808">Transferase</keyword>
<keyword evidence="3" id="KW-0012">Acyltransferase</keyword>
<dbReference type="SUPFAM" id="SSF51161">
    <property type="entry name" value="Trimeric LpxA-like enzymes"/>
    <property type="match status" value="1"/>
</dbReference>
<evidence type="ECO:0000256" key="2">
    <source>
        <dbReference type="ARBA" id="ARBA00022679"/>
    </source>
</evidence>
<dbReference type="PANTHER" id="PTHR23416:SF23">
    <property type="entry name" value="ACETYLTRANSFERASE C18B11.09C-RELATED"/>
    <property type="match status" value="1"/>
</dbReference>
<proteinExistence type="inferred from homology"/>
<evidence type="ECO:0000256" key="1">
    <source>
        <dbReference type="ARBA" id="ARBA00007274"/>
    </source>
</evidence>
<dbReference type="RefSeq" id="WP_255971016.1">
    <property type="nucleotide sequence ID" value="NZ_JANFQF010000014.1"/>
</dbReference>
<dbReference type="Proteomes" id="UP001524501">
    <property type="component" value="Unassembled WGS sequence"/>
</dbReference>
<protein>
    <submittedName>
        <fullName evidence="3">Acyltransferase</fullName>
    </submittedName>
</protein>